<evidence type="ECO:0000259" key="5">
    <source>
        <dbReference type="PROSITE" id="PS50199"/>
    </source>
</evidence>
<dbReference type="Gene3D" id="4.10.1060.10">
    <property type="entry name" value="Zinc finger, RanBP2-type"/>
    <property type="match status" value="1"/>
</dbReference>
<evidence type="ECO:0000256" key="2">
    <source>
        <dbReference type="ARBA" id="ARBA00022771"/>
    </source>
</evidence>
<keyword evidence="2 4" id="KW-0863">Zinc-finger</keyword>
<gene>
    <name evidence="6" type="ORF">LAMO00422_LOCUS8694</name>
</gene>
<accession>A0A7S0DA48</accession>
<dbReference type="SUPFAM" id="SSF54001">
    <property type="entry name" value="Cysteine proteinases"/>
    <property type="match status" value="1"/>
</dbReference>
<dbReference type="InterPro" id="IPR036443">
    <property type="entry name" value="Znf_RanBP2_sf"/>
</dbReference>
<evidence type="ECO:0000313" key="6">
    <source>
        <dbReference type="EMBL" id="CAD8446610.1"/>
    </source>
</evidence>
<dbReference type="Gene3D" id="2.30.30.380">
    <property type="entry name" value="Zn-finger domain of Sec23/24"/>
    <property type="match status" value="1"/>
</dbReference>
<protein>
    <recommendedName>
        <fullName evidence="5">RanBP2-type domain-containing protein</fullName>
    </recommendedName>
</protein>
<dbReference type="InterPro" id="IPR001876">
    <property type="entry name" value="Znf_RanBP2"/>
</dbReference>
<dbReference type="InterPro" id="IPR038765">
    <property type="entry name" value="Papain-like_cys_pep_sf"/>
</dbReference>
<dbReference type="EMBL" id="HBEM01012517">
    <property type="protein sequence ID" value="CAD8446610.1"/>
    <property type="molecule type" value="Transcribed_RNA"/>
</dbReference>
<sequence length="304" mass="34158">MPRSKRKDKPKDTAAWACEACTLENDPKLRACLACGTQRGGKRRRGGDVGSLSGASDQGMLPWRCPACTLANTCRARRCRVCQCPRPKEGQPDYHKRKHNSVTPVSVKRQAEEGANRNLCGAHVAYNICKTVSTLIGVQFDDDWKMDRTNLVKRITGQLKDKKEKKGLKECLESVRTPGAFLTEQAVEMLMSPYLSIESVRFALSEKKIYVASPFIALMLSHGDSSVVENQQKREKDSVVILPFHTGTGHWTTLVWDRKGVWKNVIDHFWIMDSLPMKPHTTAAESAAKRVREAYASMPKRMEP</sequence>
<dbReference type="AlphaFoldDB" id="A0A7S0DA48"/>
<dbReference type="SMART" id="SM00547">
    <property type="entry name" value="ZnF_RBZ"/>
    <property type="match status" value="2"/>
</dbReference>
<reference evidence="6" key="1">
    <citation type="submission" date="2021-01" db="EMBL/GenBank/DDBJ databases">
        <authorList>
            <person name="Corre E."/>
            <person name="Pelletier E."/>
            <person name="Niang G."/>
            <person name="Scheremetjew M."/>
            <person name="Finn R."/>
            <person name="Kale V."/>
            <person name="Holt S."/>
            <person name="Cochrane G."/>
            <person name="Meng A."/>
            <person name="Brown T."/>
            <person name="Cohen L."/>
        </authorList>
    </citation>
    <scope>NUCLEOTIDE SEQUENCE</scope>
    <source>
        <strain evidence="6">CCMP2058</strain>
    </source>
</reference>
<dbReference type="GO" id="GO:0008270">
    <property type="term" value="F:zinc ion binding"/>
    <property type="evidence" value="ECO:0007669"/>
    <property type="project" value="UniProtKB-KW"/>
</dbReference>
<keyword evidence="1" id="KW-0479">Metal-binding</keyword>
<proteinExistence type="predicted"/>
<name>A0A7S0DA48_9EUKA</name>
<dbReference type="PROSITE" id="PS50199">
    <property type="entry name" value="ZF_RANBP2_2"/>
    <property type="match status" value="2"/>
</dbReference>
<organism evidence="6">
    <name type="scientific">Amorphochlora amoebiformis</name>
    <dbReference type="NCBI Taxonomy" id="1561963"/>
    <lineage>
        <taxon>Eukaryota</taxon>
        <taxon>Sar</taxon>
        <taxon>Rhizaria</taxon>
        <taxon>Cercozoa</taxon>
        <taxon>Chlorarachniophyceae</taxon>
        <taxon>Amorphochlora</taxon>
    </lineage>
</organism>
<evidence type="ECO:0000256" key="1">
    <source>
        <dbReference type="ARBA" id="ARBA00022723"/>
    </source>
</evidence>
<dbReference type="PROSITE" id="PS01358">
    <property type="entry name" value="ZF_RANBP2_1"/>
    <property type="match status" value="2"/>
</dbReference>
<evidence type="ECO:0000256" key="4">
    <source>
        <dbReference type="PROSITE-ProRule" id="PRU00322"/>
    </source>
</evidence>
<feature type="domain" description="RanBP2-type" evidence="5">
    <location>
        <begin position="11"/>
        <end position="41"/>
    </location>
</feature>
<feature type="domain" description="RanBP2-type" evidence="5">
    <location>
        <begin position="57"/>
        <end position="88"/>
    </location>
</feature>
<dbReference type="SUPFAM" id="SSF90209">
    <property type="entry name" value="Ran binding protein zinc finger-like"/>
    <property type="match status" value="1"/>
</dbReference>
<evidence type="ECO:0000256" key="3">
    <source>
        <dbReference type="ARBA" id="ARBA00022833"/>
    </source>
</evidence>
<keyword evidence="3" id="KW-0862">Zinc</keyword>
<dbReference type="Pfam" id="PF00641">
    <property type="entry name" value="Zn_ribbon_RanBP"/>
    <property type="match status" value="1"/>
</dbReference>